<protein>
    <submittedName>
        <fullName evidence="1">RteC protein</fullName>
    </submittedName>
</protein>
<evidence type="ECO:0000313" key="1">
    <source>
        <dbReference type="EMBL" id="SEA14799.1"/>
    </source>
</evidence>
<reference evidence="1 2" key="1">
    <citation type="submission" date="2016-10" db="EMBL/GenBank/DDBJ databases">
        <authorList>
            <person name="de Groot N.N."/>
        </authorList>
    </citation>
    <scope>NUCLEOTIDE SEQUENCE [LARGE SCALE GENOMIC DNA]</scope>
    <source>
        <strain evidence="1 2">Vu-144</strain>
    </source>
</reference>
<dbReference type="Proteomes" id="UP000199041">
    <property type="component" value="Unassembled WGS sequence"/>
</dbReference>
<accession>A0A1H3YTB0</accession>
<evidence type="ECO:0000313" key="2">
    <source>
        <dbReference type="Proteomes" id="UP000199041"/>
    </source>
</evidence>
<dbReference type="InterPro" id="IPR018534">
    <property type="entry name" value="Tet_reg_excision_RteC"/>
</dbReference>
<organism evidence="1 2">
    <name type="scientific">Arachidicoccus rhizosphaerae</name>
    <dbReference type="NCBI Taxonomy" id="551991"/>
    <lineage>
        <taxon>Bacteria</taxon>
        <taxon>Pseudomonadati</taxon>
        <taxon>Bacteroidota</taxon>
        <taxon>Chitinophagia</taxon>
        <taxon>Chitinophagales</taxon>
        <taxon>Chitinophagaceae</taxon>
        <taxon>Arachidicoccus</taxon>
    </lineage>
</organism>
<keyword evidence="2" id="KW-1185">Reference proteome</keyword>
<dbReference type="Pfam" id="PF09357">
    <property type="entry name" value="RteC"/>
    <property type="match status" value="1"/>
</dbReference>
<dbReference type="EMBL" id="FNQY01000009">
    <property type="protein sequence ID" value="SEA14799.1"/>
    <property type="molecule type" value="Genomic_DNA"/>
</dbReference>
<gene>
    <name evidence="1" type="ORF">SAMN05192529_10941</name>
</gene>
<dbReference type="RefSeq" id="WP_091397001.1">
    <property type="nucleotide sequence ID" value="NZ_FNQY01000009.1"/>
</dbReference>
<dbReference type="AlphaFoldDB" id="A0A1H3YTB0"/>
<dbReference type="STRING" id="551991.SAMN05192529_10941"/>
<proteinExistence type="predicted"/>
<sequence>MDTTAKLIFMEMAEQINNIRPNNILERAELSYKIVKESVRKLNDSMEQYTFKNQEEEIRYFKYIRPQLLREQIYYAELYYLESLKPSKDKQSIEQYLNDHLKYNNQYFERNRTFYNYYRRGQTHQDQVLFVSMTESALLPTEGAIEKDSYLSQGHSYILARLQALEILNSYIQNEINTLNNRSPSYKEPGELTWTASKVALIELLYALASIGAFNHGKADLKTIINTFQEMFSIHLGNYYAVIQQNIRIRKKNRTAFLDSLKEYMERRMDETDENPRFT</sequence>
<name>A0A1H3YTB0_9BACT</name>
<dbReference type="OrthoDB" id="790983at2"/>